<evidence type="ECO:0000256" key="3">
    <source>
        <dbReference type="ARBA" id="ARBA00022692"/>
    </source>
</evidence>
<keyword evidence="5 8" id="KW-0472">Membrane</keyword>
<dbReference type="PANTHER" id="PTHR20855">
    <property type="entry name" value="ADIPOR/PROGESTIN RECEPTOR-RELATED"/>
    <property type="match status" value="1"/>
</dbReference>
<evidence type="ECO:0000256" key="2">
    <source>
        <dbReference type="ARBA" id="ARBA00007018"/>
    </source>
</evidence>
<feature type="transmembrane region" description="Helical" evidence="8">
    <location>
        <begin position="261"/>
        <end position="284"/>
    </location>
</feature>
<evidence type="ECO:0000256" key="7">
    <source>
        <dbReference type="SAM" id="MobiDB-lite"/>
    </source>
</evidence>
<accession>A0A7R9VWN5</accession>
<dbReference type="InterPro" id="IPR004254">
    <property type="entry name" value="AdipoR/HlyIII-related"/>
</dbReference>
<name>A0A7R9VWN5_9CHLO</name>
<evidence type="ECO:0000256" key="4">
    <source>
        <dbReference type="ARBA" id="ARBA00022989"/>
    </source>
</evidence>
<reference evidence="9" key="1">
    <citation type="submission" date="2021-01" db="EMBL/GenBank/DDBJ databases">
        <authorList>
            <person name="Corre E."/>
            <person name="Pelletier E."/>
            <person name="Niang G."/>
            <person name="Scheremetjew M."/>
            <person name="Finn R."/>
            <person name="Kale V."/>
            <person name="Holt S."/>
            <person name="Cochrane G."/>
            <person name="Meng A."/>
            <person name="Brown T."/>
            <person name="Cohen L."/>
        </authorList>
    </citation>
    <scope>NUCLEOTIDE SEQUENCE</scope>
    <source>
        <strain evidence="9">CCMP219</strain>
    </source>
</reference>
<dbReference type="PANTHER" id="PTHR20855:SF52">
    <property type="entry name" value="ADIPONECTIN RECEPTOR PROTEIN"/>
    <property type="match status" value="1"/>
</dbReference>
<evidence type="ECO:0000256" key="6">
    <source>
        <dbReference type="PIRSR" id="PIRSR604254-1"/>
    </source>
</evidence>
<dbReference type="GO" id="GO:0046872">
    <property type="term" value="F:metal ion binding"/>
    <property type="evidence" value="ECO:0007669"/>
    <property type="project" value="UniProtKB-KW"/>
</dbReference>
<gene>
    <name evidence="9" type="ORF">CEUR00632_LOCUS18834</name>
</gene>
<comment type="similarity">
    <text evidence="2">Belongs to the ADIPOR family.</text>
</comment>
<feature type="region of interest" description="Disordered" evidence="7">
    <location>
        <begin position="94"/>
        <end position="131"/>
    </location>
</feature>
<dbReference type="Pfam" id="PF03006">
    <property type="entry name" value="HlyIII"/>
    <property type="match status" value="1"/>
</dbReference>
<feature type="transmembrane region" description="Helical" evidence="8">
    <location>
        <begin position="221"/>
        <end position="241"/>
    </location>
</feature>
<feature type="region of interest" description="Disordered" evidence="7">
    <location>
        <begin position="1"/>
        <end position="64"/>
    </location>
</feature>
<dbReference type="GO" id="GO:0038023">
    <property type="term" value="F:signaling receptor activity"/>
    <property type="evidence" value="ECO:0007669"/>
    <property type="project" value="TreeGrafter"/>
</dbReference>
<organism evidence="9">
    <name type="scientific">Chlamydomonas euryale</name>
    <dbReference type="NCBI Taxonomy" id="1486919"/>
    <lineage>
        <taxon>Eukaryota</taxon>
        <taxon>Viridiplantae</taxon>
        <taxon>Chlorophyta</taxon>
        <taxon>core chlorophytes</taxon>
        <taxon>Chlorophyceae</taxon>
        <taxon>CS clade</taxon>
        <taxon>Chlamydomonadales</taxon>
        <taxon>Chlamydomonadaceae</taxon>
        <taxon>Chlamydomonas</taxon>
    </lineage>
</organism>
<dbReference type="GO" id="GO:0009744">
    <property type="term" value="P:response to sucrose"/>
    <property type="evidence" value="ECO:0007669"/>
    <property type="project" value="UniProtKB-ARBA"/>
</dbReference>
<sequence>MSQRGGGEKSAAGKPPAAACAVSAAPVAPAAPALQMGSAPSGELPQRRRSTRLAHKNTAADAAAAAAAGGAAAAMPPAAPAAATEASAAAAGVAAPSEGEASHADAAPRLPLPPAPQPRRKPLSSNTSGDTTAVFDISASARLREALTPGLSATPRRARRTLRARGLSAARRTWEEVRLGVDEIPLWMRDNDRIVSQYRPQLPWSSAAASLLTWHNETYNVWSHLVGFGIFSALLVQWLLAAAPPMVDVADACAVPPRWPIAVYLASCCYVYACSAAAHLFYVVSRRVNEVVWKLDHSAIAVNCTSGFAPICMTAFACSDGVAACYLSATVLLACGVGVASTFDAFHTDKWRVTRTLVQLSFPAWAMVPMAHAVQEMMPHAEVWGGGGCEGCGMARQSGHVMCGARTQRCGECGEVESGQAKWARALQQPLQRCVEVLGVGAVGKSFQLPHCTLSSSWSPC</sequence>
<dbReference type="AlphaFoldDB" id="A0A7R9VWN5"/>
<feature type="binding site" evidence="6">
    <location>
        <position position="279"/>
    </location>
    <ligand>
        <name>Zn(2+)</name>
        <dbReference type="ChEBI" id="CHEBI:29105"/>
    </ligand>
</feature>
<keyword evidence="6" id="KW-0479">Metal-binding</keyword>
<comment type="subcellular location">
    <subcellularLocation>
        <location evidence="1">Membrane</location>
        <topology evidence="1">Multi-pass membrane protein</topology>
    </subcellularLocation>
</comment>
<evidence type="ECO:0000256" key="1">
    <source>
        <dbReference type="ARBA" id="ARBA00004141"/>
    </source>
</evidence>
<evidence type="ECO:0000256" key="8">
    <source>
        <dbReference type="SAM" id="Phobius"/>
    </source>
</evidence>
<evidence type="ECO:0000256" key="5">
    <source>
        <dbReference type="ARBA" id="ARBA00023136"/>
    </source>
</evidence>
<keyword evidence="4 8" id="KW-1133">Transmembrane helix</keyword>
<evidence type="ECO:0000313" key="9">
    <source>
        <dbReference type="EMBL" id="CAD8306875.1"/>
    </source>
</evidence>
<protein>
    <submittedName>
        <fullName evidence="9">Uncharacterized protein</fullName>
    </submittedName>
</protein>
<dbReference type="GO" id="GO:0016020">
    <property type="term" value="C:membrane"/>
    <property type="evidence" value="ECO:0007669"/>
    <property type="project" value="UniProtKB-SubCell"/>
</dbReference>
<dbReference type="EMBL" id="HBEC01040533">
    <property type="protein sequence ID" value="CAD8306875.1"/>
    <property type="molecule type" value="Transcribed_RNA"/>
</dbReference>
<feature type="compositionally biased region" description="Low complexity" evidence="7">
    <location>
        <begin position="9"/>
        <end position="33"/>
    </location>
</feature>
<keyword evidence="6" id="KW-0862">Zinc</keyword>
<keyword evidence="3 8" id="KW-0812">Transmembrane</keyword>
<proteinExistence type="inferred from homology"/>